<protein>
    <submittedName>
        <fullName evidence="1">Uncharacterized protein</fullName>
    </submittedName>
</protein>
<accession>A0A7I7SBB8</accession>
<comment type="caution">
    <text evidence="1">The sequence shown here is derived from an EMBL/GenBank/DDBJ whole genome shotgun (WGS) entry which is preliminary data.</text>
</comment>
<keyword evidence="2" id="KW-1185">Reference proteome</keyword>
<name>A0A7I7SBB8_9MYCO</name>
<gene>
    <name evidence="1" type="ORF">B8W67_05425</name>
</gene>
<proteinExistence type="predicted"/>
<sequence length="77" mass="8234">MTAALPDWTGALPPHLRLDEAAGHPLVRYVHTGGVFWDSGCATCRGRTAVVQIMPNHQASPSCRSGGRNHCTCDACF</sequence>
<evidence type="ECO:0000313" key="1">
    <source>
        <dbReference type="EMBL" id="OSC34689.1"/>
    </source>
</evidence>
<dbReference type="Proteomes" id="UP000193577">
    <property type="component" value="Unassembled WGS sequence"/>
</dbReference>
<organism evidence="1 2">
    <name type="scientific">Mycolicibacillus koreensis</name>
    <dbReference type="NCBI Taxonomy" id="1069220"/>
    <lineage>
        <taxon>Bacteria</taxon>
        <taxon>Bacillati</taxon>
        <taxon>Actinomycetota</taxon>
        <taxon>Actinomycetes</taxon>
        <taxon>Mycobacteriales</taxon>
        <taxon>Mycobacteriaceae</taxon>
        <taxon>Mycolicibacillus</taxon>
    </lineage>
</organism>
<evidence type="ECO:0000313" key="2">
    <source>
        <dbReference type="Proteomes" id="UP000193577"/>
    </source>
</evidence>
<dbReference type="EMBL" id="NCXO01000008">
    <property type="protein sequence ID" value="OSC34689.1"/>
    <property type="molecule type" value="Genomic_DNA"/>
</dbReference>
<reference evidence="1 2" key="1">
    <citation type="submission" date="2017-04" db="EMBL/GenBank/DDBJ databases">
        <title>The new phylogeny of genus Mycobacterium.</title>
        <authorList>
            <person name="Tortoli E."/>
            <person name="Trovato A."/>
            <person name="Cirillo D.M."/>
        </authorList>
    </citation>
    <scope>NUCLEOTIDE SEQUENCE [LARGE SCALE GENOMIC DNA]</scope>
    <source>
        <strain evidence="1 2">KCTC 19819</strain>
    </source>
</reference>
<dbReference type="RefSeq" id="WP_085302661.1">
    <property type="nucleotide sequence ID" value="NZ_AP022594.1"/>
</dbReference>
<dbReference type="AlphaFoldDB" id="A0A7I7SBB8"/>